<accession>A0A512JNM1</accession>
<proteinExistence type="inferred from homology"/>
<comment type="subcellular location">
    <subcellularLocation>
        <location evidence="1">Membrane</location>
        <topology evidence="1">Single-pass membrane protein</topology>
    </subcellularLocation>
</comment>
<dbReference type="InterPro" id="IPR012413">
    <property type="entry name" value="BA14K"/>
</dbReference>
<evidence type="ECO:0000256" key="1">
    <source>
        <dbReference type="ARBA" id="ARBA00004167"/>
    </source>
</evidence>
<dbReference type="GO" id="GO:0030246">
    <property type="term" value="F:carbohydrate binding"/>
    <property type="evidence" value="ECO:0007669"/>
    <property type="project" value="UniProtKB-KW"/>
</dbReference>
<reference evidence="7 8" key="1">
    <citation type="submission" date="2019-07" db="EMBL/GenBank/DDBJ databases">
        <title>Whole genome shotgun sequence of Methylobacterium gnaphalii NBRC 107716.</title>
        <authorList>
            <person name="Hosoyama A."/>
            <person name="Uohara A."/>
            <person name="Ohji S."/>
            <person name="Ichikawa N."/>
        </authorList>
    </citation>
    <scope>NUCLEOTIDE SEQUENCE [LARGE SCALE GENOMIC DNA]</scope>
    <source>
        <strain evidence="7 8">NBRC 107716</strain>
    </source>
</reference>
<evidence type="ECO:0000313" key="7">
    <source>
        <dbReference type="EMBL" id="GEP11528.1"/>
    </source>
</evidence>
<comment type="caution">
    <text evidence="7">The sequence shown here is derived from an EMBL/GenBank/DDBJ whole genome shotgun (WGS) entry which is preliminary data.</text>
</comment>
<keyword evidence="8" id="KW-1185">Reference proteome</keyword>
<dbReference type="Pfam" id="PF07886">
    <property type="entry name" value="BA14K"/>
    <property type="match status" value="1"/>
</dbReference>
<sequence length="45" mass="4980">MPATYGEEIVPADDAQAAYCARRFKTYDPRTGTYVAKGGKRRPCP</sequence>
<evidence type="ECO:0000256" key="4">
    <source>
        <dbReference type="ARBA" id="ARBA00022475"/>
    </source>
</evidence>
<name>A0A512JNM1_9HYPH</name>
<keyword evidence="4" id="KW-0472">Membrane</keyword>
<keyword evidence="4" id="KW-1003">Cell membrane</keyword>
<evidence type="ECO:0000256" key="5">
    <source>
        <dbReference type="ARBA" id="ARBA00022734"/>
    </source>
</evidence>
<evidence type="ECO:0000256" key="2">
    <source>
        <dbReference type="ARBA" id="ARBA00010270"/>
    </source>
</evidence>
<keyword evidence="5" id="KW-0430">Lectin</keyword>
<comment type="function">
    <text evidence="6">Has immunoglobulin-binding and hemagglutination properties, and can bind to mannose. Essential for virulence. May be involved in LPS biosynthesis or polysaccharide transport.</text>
</comment>
<dbReference type="GO" id="GO:0016020">
    <property type="term" value="C:membrane"/>
    <property type="evidence" value="ECO:0007669"/>
    <property type="project" value="UniProtKB-SubCell"/>
</dbReference>
<protein>
    <recommendedName>
        <fullName evidence="3">Lectin-like protein BA14k</fullName>
    </recommendedName>
</protein>
<evidence type="ECO:0000313" key="8">
    <source>
        <dbReference type="Proteomes" id="UP000321750"/>
    </source>
</evidence>
<comment type="similarity">
    <text evidence="2">Belongs to the BA14k family.</text>
</comment>
<gene>
    <name evidence="7" type="ORF">MGN01_33730</name>
</gene>
<dbReference type="AlphaFoldDB" id="A0A512JNM1"/>
<dbReference type="Proteomes" id="UP000321750">
    <property type="component" value="Unassembled WGS sequence"/>
</dbReference>
<evidence type="ECO:0000256" key="3">
    <source>
        <dbReference type="ARBA" id="ARBA00020552"/>
    </source>
</evidence>
<evidence type="ECO:0000256" key="6">
    <source>
        <dbReference type="ARBA" id="ARBA00025321"/>
    </source>
</evidence>
<dbReference type="EMBL" id="BJZV01000020">
    <property type="protein sequence ID" value="GEP11528.1"/>
    <property type="molecule type" value="Genomic_DNA"/>
</dbReference>
<organism evidence="7 8">
    <name type="scientific">Methylobacterium gnaphalii</name>
    <dbReference type="NCBI Taxonomy" id="1010610"/>
    <lineage>
        <taxon>Bacteria</taxon>
        <taxon>Pseudomonadati</taxon>
        <taxon>Pseudomonadota</taxon>
        <taxon>Alphaproteobacteria</taxon>
        <taxon>Hyphomicrobiales</taxon>
        <taxon>Methylobacteriaceae</taxon>
        <taxon>Methylobacterium</taxon>
    </lineage>
</organism>